<reference evidence="1" key="1">
    <citation type="submission" date="2021-06" db="EMBL/GenBank/DDBJ databases">
        <authorList>
            <person name="Hodson N. C."/>
            <person name="Mongue J. A."/>
            <person name="Jaron S. K."/>
        </authorList>
    </citation>
    <scope>NUCLEOTIDE SEQUENCE</scope>
</reference>
<proteinExistence type="predicted"/>
<gene>
    <name evidence="1" type="ORF">AFUS01_LOCUS32107</name>
</gene>
<evidence type="ECO:0000313" key="1">
    <source>
        <dbReference type="EMBL" id="CAG7821795.1"/>
    </source>
</evidence>
<dbReference type="AlphaFoldDB" id="A0A8J2LGX7"/>
<name>A0A8J2LGX7_9HEXA</name>
<feature type="non-terminal residue" evidence="1">
    <location>
        <position position="1"/>
    </location>
</feature>
<evidence type="ECO:0000313" key="2">
    <source>
        <dbReference type="Proteomes" id="UP000708208"/>
    </source>
</evidence>
<comment type="caution">
    <text evidence="1">The sequence shown here is derived from an EMBL/GenBank/DDBJ whole genome shotgun (WGS) entry which is preliminary data.</text>
</comment>
<sequence>RYEELERICSRLGGPIML</sequence>
<accession>A0A8J2LGX7</accession>
<keyword evidence="2" id="KW-1185">Reference proteome</keyword>
<dbReference type="Proteomes" id="UP000708208">
    <property type="component" value="Unassembled WGS sequence"/>
</dbReference>
<dbReference type="EMBL" id="CAJVCH010521390">
    <property type="protein sequence ID" value="CAG7821795.1"/>
    <property type="molecule type" value="Genomic_DNA"/>
</dbReference>
<organism evidence="1 2">
    <name type="scientific">Allacma fusca</name>
    <dbReference type="NCBI Taxonomy" id="39272"/>
    <lineage>
        <taxon>Eukaryota</taxon>
        <taxon>Metazoa</taxon>
        <taxon>Ecdysozoa</taxon>
        <taxon>Arthropoda</taxon>
        <taxon>Hexapoda</taxon>
        <taxon>Collembola</taxon>
        <taxon>Symphypleona</taxon>
        <taxon>Sminthuridae</taxon>
        <taxon>Allacma</taxon>
    </lineage>
</organism>
<protein>
    <submittedName>
        <fullName evidence="1">Uncharacterized protein</fullName>
    </submittedName>
</protein>